<dbReference type="InterPro" id="IPR045046">
    <property type="entry name" value="Vps9-like"/>
</dbReference>
<comment type="caution">
    <text evidence="3">The sequence shown here is derived from an EMBL/GenBank/DDBJ whole genome shotgun (WGS) entry which is preliminary data.</text>
</comment>
<organism evidence="3 4">
    <name type="scientific">Cyclotella cryptica</name>
    <dbReference type="NCBI Taxonomy" id="29204"/>
    <lineage>
        <taxon>Eukaryota</taxon>
        <taxon>Sar</taxon>
        <taxon>Stramenopiles</taxon>
        <taxon>Ochrophyta</taxon>
        <taxon>Bacillariophyta</taxon>
        <taxon>Coscinodiscophyceae</taxon>
        <taxon>Thalassiosirophycidae</taxon>
        <taxon>Stephanodiscales</taxon>
        <taxon>Stephanodiscaceae</taxon>
        <taxon>Cyclotella</taxon>
    </lineage>
</organism>
<sequence length="813" mass="90877">MSEQSKGKICKAMRDQDISIVQSPHPSADSTGDQVVGGEPTVDVMESEKIAGKEVPSLDSAGTLGLENINKRVSSREERKQELLIEARQARINWILGDVNEDAKDLKEVFNGTDNPLRDLQACTPDRFSCAPDVVEAMFSSKSNVLHRDKNVTASKIATEVKRILEHERLSWESVSCSSQFSFQSPNEQGTPGTRTTSAQLQHEHYGIPTMPPVPQAQSYKIFLQILCEPDAADIVFSMQKFCKTIEEASTVIMSVQEDERQKEMNAKSEREKKFLQQHQHPLVSSTNLKDCDPNETKDKSGDGLHVRFSVLPEEVESKKIVQPSTSQAINKHATSLAKAVRGFINKTFREMQSHGSFKVFFERYENKPEDMESDVKDELMACIEAFVFMKCHNPIYHVLGGELEALDDDHVHHNLSCFSKDKTYPSVAKTVDEVDFELMEKMTLLHFVTPEHLEIQCLKSASNSFSQSGDIVDLSYSIDHLRSIQHQPSPRQKLRSILLAHRGINASLNAVLDTMKGTTLSISPPSADDVLPTLILAVLRAQPPKIITDLRLIEFFATVSLLRGEAGYAYTNLCGAVQFLRKLDLESHAAEVSLGGLGEGAVLSISPDDFRAGIEESRKAMALIEDKMSKDTKENNDQTESSNGSEEGESSSEGTALSEVLLEMKISGRDIREARDNGETTDLNWAVRKQKDLLWQYGKVQTTLSESGHASMGNTNLPTDDPPLPPQFTRSYSYLTTRVDDVRISDLPCLLNEYRLLVHATETLLNERSSWIESEKRRQKKIARFELERNYRDVIGETSSEMANGHDKGAPR</sequence>
<dbReference type="PANTHER" id="PTHR23101:SF25">
    <property type="entry name" value="GTPASE-ACTIVATING PROTEIN AND VPS9 DOMAIN-CONTAINING PROTEIN 1"/>
    <property type="match status" value="1"/>
</dbReference>
<dbReference type="InterPro" id="IPR037191">
    <property type="entry name" value="VPS9_dom_sf"/>
</dbReference>
<feature type="region of interest" description="Disordered" evidence="1">
    <location>
        <begin position="707"/>
        <end position="726"/>
    </location>
</feature>
<feature type="region of interest" description="Disordered" evidence="1">
    <location>
        <begin position="627"/>
        <end position="657"/>
    </location>
</feature>
<dbReference type="PROSITE" id="PS51205">
    <property type="entry name" value="VPS9"/>
    <property type="match status" value="1"/>
</dbReference>
<protein>
    <recommendedName>
        <fullName evidence="2">VPS9 domain-containing protein</fullName>
    </recommendedName>
</protein>
<reference evidence="3 4" key="1">
    <citation type="journal article" date="2020" name="G3 (Bethesda)">
        <title>Improved Reference Genome for Cyclotella cryptica CCMP332, a Model for Cell Wall Morphogenesis, Salinity Adaptation, and Lipid Production in Diatoms (Bacillariophyta).</title>
        <authorList>
            <person name="Roberts W.R."/>
            <person name="Downey K.M."/>
            <person name="Ruck E.C."/>
            <person name="Traller J.C."/>
            <person name="Alverson A.J."/>
        </authorList>
    </citation>
    <scope>NUCLEOTIDE SEQUENCE [LARGE SCALE GENOMIC DNA]</scope>
    <source>
        <strain evidence="3 4">CCMP332</strain>
    </source>
</reference>
<keyword evidence="4" id="KW-1185">Reference proteome</keyword>
<dbReference type="SUPFAM" id="SSF109993">
    <property type="entry name" value="VPS9 domain"/>
    <property type="match status" value="1"/>
</dbReference>
<evidence type="ECO:0000259" key="2">
    <source>
        <dbReference type="PROSITE" id="PS51205"/>
    </source>
</evidence>
<evidence type="ECO:0000313" key="3">
    <source>
        <dbReference type="EMBL" id="KAL3782575.1"/>
    </source>
</evidence>
<evidence type="ECO:0000256" key="1">
    <source>
        <dbReference type="SAM" id="MobiDB-lite"/>
    </source>
</evidence>
<accession>A0ABD3P334</accession>
<proteinExistence type="predicted"/>
<evidence type="ECO:0000313" key="4">
    <source>
        <dbReference type="Proteomes" id="UP001516023"/>
    </source>
</evidence>
<feature type="domain" description="VPS9" evidence="2">
    <location>
        <begin position="433"/>
        <end position="590"/>
    </location>
</feature>
<dbReference type="SMART" id="SM00167">
    <property type="entry name" value="VPS9"/>
    <property type="match status" value="1"/>
</dbReference>
<dbReference type="Proteomes" id="UP001516023">
    <property type="component" value="Unassembled WGS sequence"/>
</dbReference>
<dbReference type="Gene3D" id="1.20.1050.80">
    <property type="entry name" value="VPS9 domain"/>
    <property type="match status" value="1"/>
</dbReference>
<name>A0ABD3P334_9STRA</name>
<dbReference type="Pfam" id="PF02204">
    <property type="entry name" value="VPS9"/>
    <property type="match status" value="1"/>
</dbReference>
<dbReference type="AlphaFoldDB" id="A0ABD3P334"/>
<gene>
    <name evidence="3" type="ORF">HJC23_005278</name>
</gene>
<dbReference type="EMBL" id="JABMIG020000282">
    <property type="protein sequence ID" value="KAL3782575.1"/>
    <property type="molecule type" value="Genomic_DNA"/>
</dbReference>
<feature type="compositionally biased region" description="Basic and acidic residues" evidence="1">
    <location>
        <begin position="627"/>
        <end position="637"/>
    </location>
</feature>
<dbReference type="PANTHER" id="PTHR23101">
    <property type="entry name" value="RAB GDP/GTP EXCHANGE FACTOR"/>
    <property type="match status" value="1"/>
</dbReference>
<dbReference type="InterPro" id="IPR003123">
    <property type="entry name" value="VPS9"/>
</dbReference>